<dbReference type="GeneID" id="87815910"/>
<dbReference type="RefSeq" id="XP_062640876.1">
    <property type="nucleotide sequence ID" value="XM_062779297.1"/>
</dbReference>
<dbReference type="Gene3D" id="3.40.30.10">
    <property type="entry name" value="Glutaredoxin"/>
    <property type="match status" value="2"/>
</dbReference>
<reference evidence="3" key="1">
    <citation type="journal article" date="2023" name="Mol. Phylogenet. Evol.">
        <title>Genome-scale phylogeny and comparative genomics of the fungal order Sordariales.</title>
        <authorList>
            <person name="Hensen N."/>
            <person name="Bonometti L."/>
            <person name="Westerberg I."/>
            <person name="Brannstrom I.O."/>
            <person name="Guillou S."/>
            <person name="Cros-Aarteil S."/>
            <person name="Calhoun S."/>
            <person name="Haridas S."/>
            <person name="Kuo A."/>
            <person name="Mondo S."/>
            <person name="Pangilinan J."/>
            <person name="Riley R."/>
            <person name="LaButti K."/>
            <person name="Andreopoulos B."/>
            <person name="Lipzen A."/>
            <person name="Chen C."/>
            <person name="Yan M."/>
            <person name="Daum C."/>
            <person name="Ng V."/>
            <person name="Clum A."/>
            <person name="Steindorff A."/>
            <person name="Ohm R.A."/>
            <person name="Martin F."/>
            <person name="Silar P."/>
            <person name="Natvig D.O."/>
            <person name="Lalanne C."/>
            <person name="Gautier V."/>
            <person name="Ament-Velasquez S.L."/>
            <person name="Kruys A."/>
            <person name="Hutchinson M.I."/>
            <person name="Powell A.J."/>
            <person name="Barry K."/>
            <person name="Miller A.N."/>
            <person name="Grigoriev I.V."/>
            <person name="Debuchy R."/>
            <person name="Gladieux P."/>
            <person name="Hiltunen Thoren M."/>
            <person name="Johannesson H."/>
        </authorList>
    </citation>
    <scope>NUCLEOTIDE SEQUENCE</scope>
    <source>
        <strain evidence="3">CBS 141.50</strain>
    </source>
</reference>
<evidence type="ECO:0000256" key="1">
    <source>
        <dbReference type="SAM" id="MobiDB-lite"/>
    </source>
</evidence>
<keyword evidence="4" id="KW-1185">Reference proteome</keyword>
<dbReference type="SUPFAM" id="SSF52833">
    <property type="entry name" value="Thioredoxin-like"/>
    <property type="match status" value="1"/>
</dbReference>
<dbReference type="EMBL" id="MU853556">
    <property type="protein sequence ID" value="KAK4147505.1"/>
    <property type="molecule type" value="Genomic_DNA"/>
</dbReference>
<accession>A0AAN6VA29</accession>
<protein>
    <recommendedName>
        <fullName evidence="2">DSBA-like thioredoxin domain-containing protein</fullName>
    </recommendedName>
</protein>
<proteinExistence type="predicted"/>
<reference evidence="3" key="2">
    <citation type="submission" date="2023-05" db="EMBL/GenBank/DDBJ databases">
        <authorList>
            <consortium name="Lawrence Berkeley National Laboratory"/>
            <person name="Steindorff A."/>
            <person name="Hensen N."/>
            <person name="Bonometti L."/>
            <person name="Westerberg I."/>
            <person name="Brannstrom I.O."/>
            <person name="Guillou S."/>
            <person name="Cros-Aarteil S."/>
            <person name="Calhoun S."/>
            <person name="Haridas S."/>
            <person name="Kuo A."/>
            <person name="Mondo S."/>
            <person name="Pangilinan J."/>
            <person name="Riley R."/>
            <person name="Labutti K."/>
            <person name="Andreopoulos B."/>
            <person name="Lipzen A."/>
            <person name="Chen C."/>
            <person name="Yanf M."/>
            <person name="Daum C."/>
            <person name="Ng V."/>
            <person name="Clum A."/>
            <person name="Ohm R."/>
            <person name="Martin F."/>
            <person name="Silar P."/>
            <person name="Natvig D."/>
            <person name="Lalanne C."/>
            <person name="Gautier V."/>
            <person name="Ament-Velasquez S.L."/>
            <person name="Kruys A."/>
            <person name="Hutchinson M.I."/>
            <person name="Powell A.J."/>
            <person name="Barry K."/>
            <person name="Miller A.N."/>
            <person name="Grigoriev I.V."/>
            <person name="Debuchy R."/>
            <person name="Gladieux P."/>
            <person name="Thoren M.H."/>
            <person name="Johannesson H."/>
        </authorList>
    </citation>
    <scope>NUCLEOTIDE SEQUENCE</scope>
    <source>
        <strain evidence="3">CBS 141.50</strain>
    </source>
</reference>
<feature type="compositionally biased region" description="Low complexity" evidence="1">
    <location>
        <begin position="265"/>
        <end position="299"/>
    </location>
</feature>
<evidence type="ECO:0000313" key="3">
    <source>
        <dbReference type="EMBL" id="KAK4147505.1"/>
    </source>
</evidence>
<name>A0AAN6VA29_9PEZI</name>
<feature type="domain" description="DSBA-like thioredoxin" evidence="2">
    <location>
        <begin position="8"/>
        <end position="119"/>
    </location>
</feature>
<dbReference type="AlphaFoldDB" id="A0AAN6VA29"/>
<evidence type="ECO:0000313" key="4">
    <source>
        <dbReference type="Proteomes" id="UP001302676"/>
    </source>
</evidence>
<feature type="compositionally biased region" description="Polar residues" evidence="1">
    <location>
        <begin position="253"/>
        <end position="264"/>
    </location>
</feature>
<evidence type="ECO:0000259" key="2">
    <source>
        <dbReference type="Pfam" id="PF01323"/>
    </source>
</evidence>
<dbReference type="InterPro" id="IPR001853">
    <property type="entry name" value="DSBA-like_thioredoxin_dom"/>
</dbReference>
<dbReference type="GO" id="GO:0016491">
    <property type="term" value="F:oxidoreductase activity"/>
    <property type="evidence" value="ECO:0007669"/>
    <property type="project" value="InterPro"/>
</dbReference>
<comment type="caution">
    <text evidence="3">The sequence shown here is derived from an EMBL/GenBank/DDBJ whole genome shotgun (WGS) entry which is preliminary data.</text>
</comment>
<feature type="region of interest" description="Disordered" evidence="1">
    <location>
        <begin position="240"/>
        <end position="308"/>
    </location>
</feature>
<dbReference type="PANTHER" id="PTHR13887:SF41">
    <property type="entry name" value="THIOREDOXIN SUPERFAMILY PROTEIN"/>
    <property type="match status" value="1"/>
</dbReference>
<dbReference type="PANTHER" id="PTHR13887">
    <property type="entry name" value="GLUTATHIONE S-TRANSFERASE KAPPA"/>
    <property type="match status" value="1"/>
</dbReference>
<gene>
    <name evidence="3" type="ORF">C8A04DRAFT_24758</name>
</gene>
<dbReference type="Proteomes" id="UP001302676">
    <property type="component" value="Unassembled WGS sequence"/>
</dbReference>
<feature type="compositionally biased region" description="Polar residues" evidence="1">
    <location>
        <begin position="124"/>
        <end position="138"/>
    </location>
</feature>
<sequence length="389" mass="43472">MTPFTFKIDVYADLICPWCYIGKEALDRAMAIYTAQHPEVDFMLTWKPYILWPNAGASAYNRGAAFRRVFGTRAPTLLRRLDLLGAQYGITFRWDGKTGNPRDAHKLVLLAMEKDEAEAEGKTAVSSLSSPPLGTQETPHPEQRRPSSNPLTPSRPPAHHQTHLYATVSYIFRAAFQLGADPSSRDFLAQAAVELGLCASEDDAMAYLSEEDSEDDEFYEENTTDVMNIDVKTQAVIEEEEHNHHHHGHDHQPNQPTIATNRNFPPTTNQHQNQTHTPEKQTTPHTTNQNQNPTTTTTTKQKKQIRRTSIIDTATSRARALGVAAVPSYIVQGRWQVGGMQREEVWMGVFQRVRAAFAAEAETEAGVGLGDDVGVGKGLRVEREVERGW</sequence>
<dbReference type="Pfam" id="PF01323">
    <property type="entry name" value="DSBA"/>
    <property type="match status" value="1"/>
</dbReference>
<organism evidence="3 4">
    <name type="scientific">Dichotomopilus funicola</name>
    <dbReference type="NCBI Taxonomy" id="1934379"/>
    <lineage>
        <taxon>Eukaryota</taxon>
        <taxon>Fungi</taxon>
        <taxon>Dikarya</taxon>
        <taxon>Ascomycota</taxon>
        <taxon>Pezizomycotina</taxon>
        <taxon>Sordariomycetes</taxon>
        <taxon>Sordariomycetidae</taxon>
        <taxon>Sordariales</taxon>
        <taxon>Chaetomiaceae</taxon>
        <taxon>Dichotomopilus</taxon>
    </lineage>
</organism>
<dbReference type="InterPro" id="IPR036249">
    <property type="entry name" value="Thioredoxin-like_sf"/>
</dbReference>
<feature type="region of interest" description="Disordered" evidence="1">
    <location>
        <begin position="120"/>
        <end position="159"/>
    </location>
</feature>